<protein>
    <recommendedName>
        <fullName evidence="4">Sporulation lipoprotein YhcN/YlaJ (Spore_YhcN_YlaJ)</fullName>
    </recommendedName>
</protein>
<dbReference type="AlphaFoldDB" id="A0A8J2TNX1"/>
<dbReference type="InterPro" id="IPR019076">
    <property type="entry name" value="Spore_lipoprot_YhcN/YlaJ-like"/>
</dbReference>
<evidence type="ECO:0000313" key="2">
    <source>
        <dbReference type="EMBL" id="GFZ81225.1"/>
    </source>
</evidence>
<gene>
    <name evidence="2" type="ORF">GCM10010978_22810</name>
</gene>
<accession>A0A8J2TNX1</accession>
<evidence type="ECO:0008006" key="4">
    <source>
        <dbReference type="Google" id="ProtNLM"/>
    </source>
</evidence>
<organism evidence="2 3">
    <name type="scientific">Compostibacillus humi</name>
    <dbReference type="NCBI Taxonomy" id="1245525"/>
    <lineage>
        <taxon>Bacteria</taxon>
        <taxon>Bacillati</taxon>
        <taxon>Bacillota</taxon>
        <taxon>Bacilli</taxon>
        <taxon>Bacillales</taxon>
        <taxon>Bacillaceae</taxon>
        <taxon>Compostibacillus</taxon>
    </lineage>
</organism>
<keyword evidence="3" id="KW-1185">Reference proteome</keyword>
<dbReference type="Pfam" id="PF09580">
    <property type="entry name" value="Spore_YhcN_YlaJ"/>
    <property type="match status" value="1"/>
</dbReference>
<reference evidence="2" key="2">
    <citation type="submission" date="2020-09" db="EMBL/GenBank/DDBJ databases">
        <authorList>
            <person name="Sun Q."/>
            <person name="Zhou Y."/>
        </authorList>
    </citation>
    <scope>NUCLEOTIDE SEQUENCE</scope>
    <source>
        <strain evidence="2">CGMCC 1.12360</strain>
    </source>
</reference>
<name>A0A8J2TNX1_9BACI</name>
<dbReference type="PROSITE" id="PS51257">
    <property type="entry name" value="PROKAR_LIPOPROTEIN"/>
    <property type="match status" value="1"/>
</dbReference>
<dbReference type="RefSeq" id="WP_188392533.1">
    <property type="nucleotide sequence ID" value="NZ_BMEV01000044.1"/>
</dbReference>
<keyword evidence="1" id="KW-0732">Signal</keyword>
<sequence>MMKLFSILIAAFLFTLYGCANDQGLMREDERISNQHNPNTNITPQTGNDVNEQLGYVRYSKNEMDEELEANHSATIDRNTYADMITRIILRHDGFREVATLVTDREVLIAYEKDDGMERETAADIAKKTAESVMPGFFEIYVSDNKSLIGDIQSLHNSSTNREYDNLIEQLINKMKETSQER</sequence>
<comment type="caution">
    <text evidence="2">The sequence shown here is derived from an EMBL/GenBank/DDBJ whole genome shotgun (WGS) entry which is preliminary data.</text>
</comment>
<reference evidence="2" key="1">
    <citation type="journal article" date="2014" name="Int. J. Syst. Evol. Microbiol.">
        <title>Complete genome sequence of Corynebacterium casei LMG S-19264T (=DSM 44701T), isolated from a smear-ripened cheese.</title>
        <authorList>
            <consortium name="US DOE Joint Genome Institute (JGI-PGF)"/>
            <person name="Walter F."/>
            <person name="Albersmeier A."/>
            <person name="Kalinowski J."/>
            <person name="Ruckert C."/>
        </authorList>
    </citation>
    <scope>NUCLEOTIDE SEQUENCE</scope>
    <source>
        <strain evidence="2">CGMCC 1.12360</strain>
    </source>
</reference>
<dbReference type="Proteomes" id="UP000602050">
    <property type="component" value="Unassembled WGS sequence"/>
</dbReference>
<evidence type="ECO:0000313" key="3">
    <source>
        <dbReference type="Proteomes" id="UP000602050"/>
    </source>
</evidence>
<dbReference type="EMBL" id="BMEV01000044">
    <property type="protein sequence ID" value="GFZ81225.1"/>
    <property type="molecule type" value="Genomic_DNA"/>
</dbReference>
<feature type="signal peptide" evidence="1">
    <location>
        <begin position="1"/>
        <end position="20"/>
    </location>
</feature>
<evidence type="ECO:0000256" key="1">
    <source>
        <dbReference type="SAM" id="SignalP"/>
    </source>
</evidence>
<feature type="chain" id="PRO_5038907396" description="Sporulation lipoprotein YhcN/YlaJ (Spore_YhcN_YlaJ)" evidence="1">
    <location>
        <begin position="21"/>
        <end position="182"/>
    </location>
</feature>
<proteinExistence type="predicted"/>